<keyword evidence="1" id="KW-1133">Transmembrane helix</keyword>
<dbReference type="GeneID" id="33941051"/>
<sequence>MKEQFIFLRGFFSAIAGFLAIVSLTIAVLPNSDYALKMAFVTSVAGLGLFGSSAAILSYNISIVSSPNATKIHWFLAKQLYRRCFKDQGMIRMFCMAYFYLALLFFFFLDHVFGWSIFDDGYISKNIFSLVFSCFLIIAFVVVSIVAVISPTMCIYKVNKKVKNRYGFTGL</sequence>
<feature type="transmembrane region" description="Helical" evidence="1">
    <location>
        <begin position="35"/>
        <end position="57"/>
    </location>
</feature>
<dbReference type="Proteomes" id="UP000028681">
    <property type="component" value="Chromosome"/>
</dbReference>
<protein>
    <submittedName>
        <fullName evidence="2">Uncharacterized protein</fullName>
    </submittedName>
</protein>
<proteinExistence type="predicted"/>
<dbReference type="AlphaFoldDB" id="A0A076LTQ9"/>
<name>A0A076LTQ9_9GAMM</name>
<keyword evidence="1" id="KW-0472">Membrane</keyword>
<dbReference type="HOGENOM" id="CLU_1560533_0_0_6"/>
<evidence type="ECO:0000313" key="3">
    <source>
        <dbReference type="Proteomes" id="UP000028681"/>
    </source>
</evidence>
<dbReference type="EMBL" id="CP006664">
    <property type="protein sequence ID" value="AIJ10057.1"/>
    <property type="molecule type" value="Genomic_DNA"/>
</dbReference>
<gene>
    <name evidence="2" type="ORF">ETEE_3638</name>
</gene>
<reference evidence="2 3" key="1">
    <citation type="journal article" date="2012" name="PLoS ONE">
        <title>Edwardsiella comparative phylogenomics reveal the new intra/inter-species taxonomic relationships, virulence evolution and niche adaptation mechanisms.</title>
        <authorList>
            <person name="Yang M."/>
            <person name="Lv Y."/>
            <person name="Xiao J."/>
            <person name="Wu H."/>
            <person name="Zheng H."/>
            <person name="Liu Q."/>
            <person name="Zhang Y."/>
            <person name="Wang Q."/>
        </authorList>
    </citation>
    <scope>NUCLEOTIDE SEQUENCE [LARGE SCALE GENOMIC DNA]</scope>
    <source>
        <strain evidence="3">080813</strain>
    </source>
</reference>
<feature type="transmembrane region" description="Helical" evidence="1">
    <location>
        <begin position="130"/>
        <end position="156"/>
    </location>
</feature>
<organism evidence="2 3">
    <name type="scientific">Edwardsiella anguillarum ET080813</name>
    <dbReference type="NCBI Taxonomy" id="667120"/>
    <lineage>
        <taxon>Bacteria</taxon>
        <taxon>Pseudomonadati</taxon>
        <taxon>Pseudomonadota</taxon>
        <taxon>Gammaproteobacteria</taxon>
        <taxon>Enterobacterales</taxon>
        <taxon>Hafniaceae</taxon>
        <taxon>Edwardsiella</taxon>
    </lineage>
</organism>
<accession>A0A076LTQ9</accession>
<dbReference type="KEGG" id="ete:ETEE_3638"/>
<feature type="transmembrane region" description="Helical" evidence="1">
    <location>
        <begin position="7"/>
        <end position="29"/>
    </location>
</feature>
<feature type="transmembrane region" description="Helical" evidence="1">
    <location>
        <begin position="97"/>
        <end position="118"/>
    </location>
</feature>
<evidence type="ECO:0000313" key="2">
    <source>
        <dbReference type="EMBL" id="AIJ10057.1"/>
    </source>
</evidence>
<keyword evidence="1" id="KW-0812">Transmembrane</keyword>
<evidence type="ECO:0000256" key="1">
    <source>
        <dbReference type="SAM" id="Phobius"/>
    </source>
</evidence>
<dbReference type="RefSeq" id="WP_034165088.1">
    <property type="nucleotide sequence ID" value="NZ_CP006664.1"/>
</dbReference>